<dbReference type="PANTHER" id="PTHR33343">
    <property type="entry name" value="54S RIBOSOMAL PROTEIN BL35M"/>
    <property type="match status" value="1"/>
</dbReference>
<evidence type="ECO:0000256" key="1">
    <source>
        <dbReference type="ARBA" id="ARBA00006598"/>
    </source>
</evidence>
<comment type="similarity">
    <text evidence="1 5 6">Belongs to the bacterial ribosomal protein bL35 family.</text>
</comment>
<keyword evidence="3 5" id="KW-0687">Ribonucleoprotein</keyword>
<dbReference type="GO" id="GO:0022625">
    <property type="term" value="C:cytosolic large ribosomal subunit"/>
    <property type="evidence" value="ECO:0007669"/>
    <property type="project" value="TreeGrafter"/>
</dbReference>
<dbReference type="EMBL" id="LNZC01000012">
    <property type="protein sequence ID" value="KTD79973.1"/>
    <property type="molecule type" value="Genomic_DNA"/>
</dbReference>
<evidence type="ECO:0000256" key="6">
    <source>
        <dbReference type="RuleBase" id="RU000568"/>
    </source>
</evidence>
<dbReference type="PANTHER" id="PTHR33343:SF1">
    <property type="entry name" value="LARGE RIBOSOMAL SUBUNIT PROTEIN BL35M"/>
    <property type="match status" value="1"/>
</dbReference>
<dbReference type="FunFam" id="4.10.410.60:FF:000001">
    <property type="entry name" value="50S ribosomal protein L35"/>
    <property type="match status" value="1"/>
</dbReference>
<organism evidence="7 8">
    <name type="scientific">Legionella worsleiensis</name>
    <dbReference type="NCBI Taxonomy" id="45076"/>
    <lineage>
        <taxon>Bacteria</taxon>
        <taxon>Pseudomonadati</taxon>
        <taxon>Pseudomonadota</taxon>
        <taxon>Gammaproteobacteria</taxon>
        <taxon>Legionellales</taxon>
        <taxon>Legionellaceae</taxon>
        <taxon>Legionella</taxon>
    </lineage>
</organism>
<dbReference type="RefSeq" id="WP_058493270.1">
    <property type="nucleotide sequence ID" value="NZ_CBCRUR010000011.1"/>
</dbReference>
<comment type="caution">
    <text evidence="7">The sequence shown here is derived from an EMBL/GenBank/DDBJ whole genome shotgun (WGS) entry which is preliminary data.</text>
</comment>
<evidence type="ECO:0000256" key="3">
    <source>
        <dbReference type="ARBA" id="ARBA00023274"/>
    </source>
</evidence>
<dbReference type="PRINTS" id="PR00064">
    <property type="entry name" value="RIBOSOMALL35"/>
</dbReference>
<dbReference type="InterPro" id="IPR001706">
    <property type="entry name" value="Ribosomal_bL35"/>
</dbReference>
<evidence type="ECO:0000256" key="4">
    <source>
        <dbReference type="ARBA" id="ARBA00071664"/>
    </source>
</evidence>
<dbReference type="GO" id="GO:0003735">
    <property type="term" value="F:structural constituent of ribosome"/>
    <property type="evidence" value="ECO:0007669"/>
    <property type="project" value="InterPro"/>
</dbReference>
<dbReference type="HAMAP" id="MF_00514">
    <property type="entry name" value="Ribosomal_bL35"/>
    <property type="match status" value="1"/>
</dbReference>
<evidence type="ECO:0000256" key="5">
    <source>
        <dbReference type="HAMAP-Rule" id="MF_00514"/>
    </source>
</evidence>
<accession>A0A0W1AF56</accession>
<evidence type="ECO:0000313" key="7">
    <source>
        <dbReference type="EMBL" id="KTD79973.1"/>
    </source>
</evidence>
<evidence type="ECO:0000313" key="8">
    <source>
        <dbReference type="Proteomes" id="UP000054662"/>
    </source>
</evidence>
<dbReference type="GO" id="GO:0006412">
    <property type="term" value="P:translation"/>
    <property type="evidence" value="ECO:0007669"/>
    <property type="project" value="UniProtKB-UniRule"/>
</dbReference>
<dbReference type="Pfam" id="PF01632">
    <property type="entry name" value="Ribosomal_L35p"/>
    <property type="match status" value="1"/>
</dbReference>
<evidence type="ECO:0000256" key="2">
    <source>
        <dbReference type="ARBA" id="ARBA00022980"/>
    </source>
</evidence>
<dbReference type="STRING" id="45076.Lwor_1487"/>
<protein>
    <recommendedName>
        <fullName evidence="4 5">Large ribosomal subunit protein bL35</fullName>
    </recommendedName>
</protein>
<dbReference type="SUPFAM" id="SSF143034">
    <property type="entry name" value="L35p-like"/>
    <property type="match status" value="1"/>
</dbReference>
<dbReference type="InterPro" id="IPR021137">
    <property type="entry name" value="Ribosomal_bL35-like"/>
</dbReference>
<gene>
    <name evidence="5 7" type="primary">rpmI</name>
    <name evidence="7" type="ORF">Lwor_1487</name>
</gene>
<sequence>MPKLKSHRGACKRFRKTASGAIKRRGAYRNHILTKKSTKQKRHLRVGASVLKPCDARKAECMLRGG</sequence>
<dbReference type="PROSITE" id="PS00936">
    <property type="entry name" value="RIBOSOMAL_L35"/>
    <property type="match status" value="1"/>
</dbReference>
<dbReference type="PATRIC" id="fig|45076.6.peg.1615"/>
<dbReference type="InterPro" id="IPR018265">
    <property type="entry name" value="Ribosomal_bL35_CS"/>
</dbReference>
<dbReference type="Proteomes" id="UP000054662">
    <property type="component" value="Unassembled WGS sequence"/>
</dbReference>
<dbReference type="Gene3D" id="4.10.410.60">
    <property type="match status" value="1"/>
</dbReference>
<reference evidence="7 8" key="1">
    <citation type="submission" date="2015-11" db="EMBL/GenBank/DDBJ databases">
        <title>Genomic analysis of 38 Legionella species identifies large and diverse effector repertoires.</title>
        <authorList>
            <person name="Burstein D."/>
            <person name="Amaro F."/>
            <person name="Zusman T."/>
            <person name="Lifshitz Z."/>
            <person name="Cohen O."/>
            <person name="Gilbert J.A."/>
            <person name="Pupko T."/>
            <person name="Shuman H.A."/>
            <person name="Segal G."/>
        </authorList>
    </citation>
    <scope>NUCLEOTIDE SEQUENCE [LARGE SCALE GENOMIC DNA]</scope>
    <source>
        <strain evidence="7 8">ATCC 49508</strain>
    </source>
</reference>
<dbReference type="OrthoDB" id="47476at2"/>
<dbReference type="NCBIfam" id="TIGR00001">
    <property type="entry name" value="rpmI_bact"/>
    <property type="match status" value="1"/>
</dbReference>
<proteinExistence type="inferred from homology"/>
<keyword evidence="2 5" id="KW-0689">Ribosomal protein</keyword>
<name>A0A0W1AF56_9GAMM</name>
<dbReference type="InterPro" id="IPR037229">
    <property type="entry name" value="Ribosomal_bL35_sf"/>
</dbReference>
<keyword evidence="8" id="KW-1185">Reference proteome</keyword>
<dbReference type="AlphaFoldDB" id="A0A0W1AF56"/>